<evidence type="ECO:0000259" key="7">
    <source>
        <dbReference type="Pfam" id="PF00350"/>
    </source>
</evidence>
<dbReference type="InterPro" id="IPR027417">
    <property type="entry name" value="P-loop_NTPase"/>
</dbReference>
<keyword evidence="4" id="KW-0342">GTP-binding</keyword>
<dbReference type="InterPro" id="IPR027094">
    <property type="entry name" value="Mitofusin_fam"/>
</dbReference>
<dbReference type="RefSeq" id="WP_071234275.1">
    <property type="nucleotide sequence ID" value="NZ_KV861315.1"/>
</dbReference>
<sequence>MNYKKQYDEKKAGVLKLLERTRQYYQKTDDVENEHAFEELYRQVENGEFSIVVVGEFSAGKSTFLNAMMGDKYLPSFSGETTATVNFLKHSGKADPDEGLRVVYNDGTTQSFAEASFDNVEKFATTKGEEVASSIQKVDLFLDSDFLKNDVILVDSPGLNGVREGHRKITEEQIKKSHACIFLFNAEQPGKNSDFEFLDRLKGEVGTVLLVLNKIDTINLNEESIESVLKILTENYLSKFPHAQSVPEIWPISAQDALVARSDKKIVERDYNAEQKQALFEKSRLLEFEERLWRFLTQGEKARSELLEPVNRVIKLLENTRKANSQLISELQESHSKGEVLAQISALEEQLKKIGETVENNKRTIKRQVRQSRIAAENTMTGTLESIRERYMDKFDNDFIKDHDRLLMDDDAETSLKRFISRLEDDVNSSLASFALSFQAELEGNIQSIADIELEGINEELSKLSQPVELGKSDEIGQYTLSLDYAEVEKRRTDLEDEIEKLEQRLNSSELEEKSAIRLMHKKESLEERKRTLMDQKHSELAGMGPAPTVDRVESEDIGRESRDGVIGKGWSWLFGKKIVRKTKITKDDARIKNFQQHRQSVQQRYDSDIAEVTAELSGINDQDIEASHLASKEINNKLKRLEDQKRSLTEEFNTTQKRHFKTQLKKIQEDIEERIDSIRTEALSEISSRLRSQEKSLIPLLSHSLESSLSDKLLRKKQELELKKMDLEGSISEKEQLIEKCEQKNEQISEILTAAIGVQCDLEEQAVDVIEQRNISEVFVGA</sequence>
<keyword evidence="3" id="KW-0378">Hydrolase</keyword>
<dbReference type="PANTHER" id="PTHR10465:SF0">
    <property type="entry name" value="SARCALUMENIN"/>
    <property type="match status" value="1"/>
</dbReference>
<evidence type="ECO:0000256" key="3">
    <source>
        <dbReference type="ARBA" id="ARBA00022801"/>
    </source>
</evidence>
<keyword evidence="2" id="KW-0547">Nucleotide-binding</keyword>
<dbReference type="Gene3D" id="3.40.50.300">
    <property type="entry name" value="P-loop containing nucleotide triphosphate hydrolases"/>
    <property type="match status" value="1"/>
</dbReference>
<feature type="domain" description="Dynamin N-terminal" evidence="7">
    <location>
        <begin position="51"/>
        <end position="214"/>
    </location>
</feature>
<organism evidence="8 9">
    <name type="scientific">Vibrio rotiferianus</name>
    <dbReference type="NCBI Taxonomy" id="190895"/>
    <lineage>
        <taxon>Bacteria</taxon>
        <taxon>Pseudomonadati</taxon>
        <taxon>Pseudomonadota</taxon>
        <taxon>Gammaproteobacteria</taxon>
        <taxon>Vibrionales</taxon>
        <taxon>Vibrionaceae</taxon>
        <taxon>Vibrio</taxon>
    </lineage>
</organism>
<dbReference type="Proteomes" id="UP000180133">
    <property type="component" value="Unassembled WGS sequence"/>
</dbReference>
<dbReference type="InterPro" id="IPR045063">
    <property type="entry name" value="Dynamin_N"/>
</dbReference>
<gene>
    <name evidence="8" type="ORF">BI375_02065</name>
</gene>
<evidence type="ECO:0000256" key="1">
    <source>
        <dbReference type="ARBA" id="ARBA00004370"/>
    </source>
</evidence>
<evidence type="ECO:0000256" key="4">
    <source>
        <dbReference type="ARBA" id="ARBA00023134"/>
    </source>
</evidence>
<proteinExistence type="predicted"/>
<dbReference type="Pfam" id="PF00350">
    <property type="entry name" value="Dynamin_N"/>
    <property type="match status" value="1"/>
</dbReference>
<protein>
    <recommendedName>
        <fullName evidence="7">Dynamin N-terminal domain-containing protein</fullName>
    </recommendedName>
</protein>
<dbReference type="CDD" id="cd09912">
    <property type="entry name" value="DLP_2"/>
    <property type="match status" value="1"/>
</dbReference>
<reference evidence="8 9" key="1">
    <citation type="submission" date="2016-09" db="EMBL/GenBank/DDBJ databases">
        <title>Isolation, identification and antibiotic sensitivity analysis of bacterial pathogen from juvenile Hippocampus erectus with tail-rotted disease.</title>
        <authorList>
            <person name="Yang Q."/>
        </authorList>
    </citation>
    <scope>NUCLEOTIDE SEQUENCE [LARGE SCALE GENOMIC DNA]</scope>
    <source>
        <strain evidence="8 9">HM-10</strain>
    </source>
</reference>
<accession>A0ABX3DDW6</accession>
<keyword evidence="6" id="KW-0175">Coiled coil</keyword>
<comment type="subcellular location">
    <subcellularLocation>
        <location evidence="1">Membrane</location>
    </subcellularLocation>
</comment>
<keyword evidence="9" id="KW-1185">Reference proteome</keyword>
<evidence type="ECO:0000256" key="6">
    <source>
        <dbReference type="SAM" id="Coils"/>
    </source>
</evidence>
<dbReference type="EMBL" id="MKFT01000001">
    <property type="protein sequence ID" value="OHY96320.1"/>
    <property type="molecule type" value="Genomic_DNA"/>
</dbReference>
<evidence type="ECO:0000313" key="8">
    <source>
        <dbReference type="EMBL" id="OHY96320.1"/>
    </source>
</evidence>
<keyword evidence="5" id="KW-0472">Membrane</keyword>
<evidence type="ECO:0000256" key="5">
    <source>
        <dbReference type="ARBA" id="ARBA00023136"/>
    </source>
</evidence>
<dbReference type="PANTHER" id="PTHR10465">
    <property type="entry name" value="TRANSMEMBRANE GTPASE FZO1"/>
    <property type="match status" value="1"/>
</dbReference>
<evidence type="ECO:0000313" key="9">
    <source>
        <dbReference type="Proteomes" id="UP000180133"/>
    </source>
</evidence>
<comment type="caution">
    <text evidence="8">The sequence shown here is derived from an EMBL/GenBank/DDBJ whole genome shotgun (WGS) entry which is preliminary data.</text>
</comment>
<name>A0ABX3DDW6_9VIBR</name>
<feature type="coiled-coil region" evidence="6">
    <location>
        <begin position="485"/>
        <end position="536"/>
    </location>
</feature>
<evidence type="ECO:0000256" key="2">
    <source>
        <dbReference type="ARBA" id="ARBA00022741"/>
    </source>
</evidence>
<feature type="coiled-coil region" evidence="6">
    <location>
        <begin position="711"/>
        <end position="755"/>
    </location>
</feature>
<feature type="coiled-coil region" evidence="6">
    <location>
        <begin position="625"/>
        <end position="682"/>
    </location>
</feature>
<dbReference type="SUPFAM" id="SSF52540">
    <property type="entry name" value="P-loop containing nucleoside triphosphate hydrolases"/>
    <property type="match status" value="1"/>
</dbReference>